<feature type="domain" description="Beta-galactosidase trimerisation" evidence="2">
    <location>
        <begin position="417"/>
        <end position="516"/>
    </location>
</feature>
<dbReference type="CDD" id="cd03143">
    <property type="entry name" value="A4_beta-galactosidase_middle_domain"/>
    <property type="match status" value="1"/>
</dbReference>
<dbReference type="GO" id="GO:0004565">
    <property type="term" value="F:beta-galactosidase activity"/>
    <property type="evidence" value="ECO:0007669"/>
    <property type="project" value="InterPro"/>
</dbReference>
<dbReference type="GO" id="GO:0005975">
    <property type="term" value="P:carbohydrate metabolic process"/>
    <property type="evidence" value="ECO:0007669"/>
    <property type="project" value="InterPro"/>
</dbReference>
<feature type="chain" id="PRO_5041969045" evidence="1">
    <location>
        <begin position="23"/>
        <end position="533"/>
    </location>
</feature>
<reference evidence="3 4" key="1">
    <citation type="submission" date="2022-03" db="EMBL/GenBank/DDBJ databases">
        <title>Metagenome-assembled genomes from swine fecal metagenomes.</title>
        <authorList>
            <person name="Holman D.B."/>
            <person name="Kommadath A."/>
        </authorList>
    </citation>
    <scope>NUCLEOTIDE SEQUENCE [LARGE SCALE GENOMIC DNA]</scope>
    <source>
        <strain evidence="3">SUG147</strain>
    </source>
</reference>
<dbReference type="Proteomes" id="UP001139365">
    <property type="component" value="Unassembled WGS sequence"/>
</dbReference>
<protein>
    <submittedName>
        <fullName evidence="3">Beta-galactosidase trimerization domain-containing protein</fullName>
    </submittedName>
</protein>
<dbReference type="Pfam" id="PF08532">
    <property type="entry name" value="Glyco_hydro_42M"/>
    <property type="match status" value="1"/>
</dbReference>
<evidence type="ECO:0000313" key="3">
    <source>
        <dbReference type="EMBL" id="MCI5756579.1"/>
    </source>
</evidence>
<name>A0AAE3FIR9_9BACT</name>
<organism evidence="3 4">
    <name type="scientific">Candidatus Colimorpha enterica</name>
    <dbReference type="NCBI Taxonomy" id="3083063"/>
    <lineage>
        <taxon>Bacteria</taxon>
        <taxon>Pseudomonadati</taxon>
        <taxon>Bacteroidota</taxon>
        <taxon>Bacteroidia</taxon>
        <taxon>Bacteroidales</taxon>
        <taxon>Candidatus Colimorpha</taxon>
    </lineage>
</organism>
<accession>A0AAE3FIR9</accession>
<gene>
    <name evidence="3" type="ORF">MR241_09845</name>
</gene>
<keyword evidence="1" id="KW-0732">Signal</keyword>
<feature type="signal peptide" evidence="1">
    <location>
        <begin position="1"/>
        <end position="22"/>
    </location>
</feature>
<proteinExistence type="predicted"/>
<sequence>MKKKIILPLIAAAMLVLAAVFAGCEGNSRPTVEDTTTNGNTEQIMRYNVRNKKDFYTPLYDWYRKTQRTYDGEGFTYWNNNVAKKLSCNWICVYPAGKYKTKDEWATNAFILDIDRIIEYTADGLADSHRFGIKVMTSAPVVEIFDETYKDYGIDPDQFKMVKPDGTLADIYDNTQGLKFGYACYENEKFIAMITEYTEKVAKAGFDGCLYDGFNFAYPPNYYCSCEGCKNAWAKYSADLYGEALPFPTPRMLYNMMDSDEKARAFCHFRLSSLADFYLMLRDAGRKYNPEFEVYTNSTMYDMGMAYFYLRGLDVTTSEFKDTTKLGTDSTLFMYAENEALTDKQLISFINRRNIQCPDDNQYYTPLFESYAAGGAMCHAEVSRTYPIEAYTEKTALNFMKIVSENKEAFEKTGSIADTAVLYSWRDTTYCQIKELKLNYSTNLRETWELNSSRRAAALLARRGIPFDYVVAEKNPTASDLSRYKTVIVPELTLLDRTLEAELKKYVENGGRLLITGKEFGPGYSGDEVGLQW</sequence>
<dbReference type="SUPFAM" id="SSF52317">
    <property type="entry name" value="Class I glutamine amidotransferase-like"/>
    <property type="match status" value="1"/>
</dbReference>
<evidence type="ECO:0000256" key="1">
    <source>
        <dbReference type="SAM" id="SignalP"/>
    </source>
</evidence>
<feature type="non-terminal residue" evidence="3">
    <location>
        <position position="533"/>
    </location>
</feature>
<dbReference type="PROSITE" id="PS51257">
    <property type="entry name" value="PROKAR_LIPOPROTEIN"/>
    <property type="match status" value="1"/>
</dbReference>
<dbReference type="InterPro" id="IPR029062">
    <property type="entry name" value="Class_I_gatase-like"/>
</dbReference>
<dbReference type="Gene3D" id="3.20.20.80">
    <property type="entry name" value="Glycosidases"/>
    <property type="match status" value="1"/>
</dbReference>
<dbReference type="InterPro" id="IPR013738">
    <property type="entry name" value="Beta_galactosidase_Trimer"/>
</dbReference>
<dbReference type="Gene3D" id="3.40.50.880">
    <property type="match status" value="1"/>
</dbReference>
<comment type="caution">
    <text evidence="3">The sequence shown here is derived from an EMBL/GenBank/DDBJ whole genome shotgun (WGS) entry which is preliminary data.</text>
</comment>
<dbReference type="AlphaFoldDB" id="A0AAE3FIR9"/>
<evidence type="ECO:0000313" key="4">
    <source>
        <dbReference type="Proteomes" id="UP001139365"/>
    </source>
</evidence>
<dbReference type="EMBL" id="JALEMU010000163">
    <property type="protein sequence ID" value="MCI5756579.1"/>
    <property type="molecule type" value="Genomic_DNA"/>
</dbReference>
<evidence type="ECO:0000259" key="2">
    <source>
        <dbReference type="Pfam" id="PF08532"/>
    </source>
</evidence>